<dbReference type="SUPFAM" id="SSF48403">
    <property type="entry name" value="Ankyrin repeat"/>
    <property type="match status" value="1"/>
</dbReference>
<protein>
    <recommendedName>
        <fullName evidence="3">glutaminase</fullName>
        <ecNumber evidence="3">3.5.1.2</ecNumber>
    </recommendedName>
    <alternativeName>
        <fullName evidence="8">L-glutamine amidohydrolase</fullName>
    </alternativeName>
</protein>
<evidence type="ECO:0000256" key="9">
    <source>
        <dbReference type="PROSITE-ProRule" id="PRU00023"/>
    </source>
</evidence>
<reference evidence="12" key="1">
    <citation type="submission" date="2020-09" db="EMBL/GenBank/DDBJ databases">
        <authorList>
            <person name="Kikuchi T."/>
        </authorList>
    </citation>
    <scope>NUCLEOTIDE SEQUENCE</scope>
    <source>
        <strain evidence="12">Ka4C1</strain>
    </source>
</reference>
<evidence type="ECO:0000256" key="3">
    <source>
        <dbReference type="ARBA" id="ARBA00012918"/>
    </source>
</evidence>
<comment type="similarity">
    <text evidence="1">Belongs to the glutaminase family.</text>
</comment>
<evidence type="ECO:0000256" key="7">
    <source>
        <dbReference type="ARBA" id="ARBA00049534"/>
    </source>
</evidence>
<dbReference type="Proteomes" id="UP000582659">
    <property type="component" value="Unassembled WGS sequence"/>
</dbReference>
<accession>A0A7I8WYA1</accession>
<feature type="region of interest" description="Disordered" evidence="10">
    <location>
        <begin position="580"/>
        <end position="656"/>
    </location>
</feature>
<dbReference type="PROSITE" id="PS50088">
    <property type="entry name" value="ANK_REPEAT"/>
    <property type="match status" value="1"/>
</dbReference>
<comment type="catalytic activity">
    <reaction evidence="7">
        <text>L-glutamine + H2O = L-glutamate + NH4(+)</text>
        <dbReference type="Rhea" id="RHEA:15889"/>
        <dbReference type="ChEBI" id="CHEBI:15377"/>
        <dbReference type="ChEBI" id="CHEBI:28938"/>
        <dbReference type="ChEBI" id="CHEBI:29985"/>
        <dbReference type="ChEBI" id="CHEBI:58359"/>
        <dbReference type="EC" id="3.5.1.2"/>
    </reaction>
</comment>
<dbReference type="Gene3D" id="3.40.710.10">
    <property type="entry name" value="DD-peptidase/beta-lactamase superfamily"/>
    <property type="match status" value="1"/>
</dbReference>
<keyword evidence="4" id="KW-0677">Repeat</keyword>
<dbReference type="GO" id="GO:0004359">
    <property type="term" value="F:glutaminase activity"/>
    <property type="evidence" value="ECO:0007669"/>
    <property type="project" value="UniProtKB-EC"/>
</dbReference>
<dbReference type="OrthoDB" id="9995210at2759"/>
<dbReference type="SUPFAM" id="SSF56601">
    <property type="entry name" value="beta-lactamase/transpeptidase-like"/>
    <property type="match status" value="1"/>
</dbReference>
<dbReference type="SMART" id="SM00248">
    <property type="entry name" value="ANK"/>
    <property type="match status" value="3"/>
</dbReference>
<dbReference type="PROSITE" id="PS50297">
    <property type="entry name" value="ANK_REP_REGION"/>
    <property type="match status" value="1"/>
</dbReference>
<evidence type="ECO:0000256" key="1">
    <source>
        <dbReference type="ARBA" id="ARBA00011076"/>
    </source>
</evidence>
<dbReference type="NCBIfam" id="TIGR03814">
    <property type="entry name" value="Gln_ase"/>
    <property type="match status" value="1"/>
</dbReference>
<dbReference type="EMBL" id="CAJFCV020000002">
    <property type="protein sequence ID" value="CAG9100831.1"/>
    <property type="molecule type" value="Genomic_DNA"/>
</dbReference>
<name>A0A7I8WYA1_BURXY</name>
<proteinExistence type="inferred from homology"/>
<feature type="compositionally biased region" description="Basic and acidic residues" evidence="10">
    <location>
        <begin position="610"/>
        <end position="620"/>
    </location>
</feature>
<feature type="repeat" description="ANK" evidence="9">
    <location>
        <begin position="502"/>
        <end position="524"/>
    </location>
</feature>
<gene>
    <name evidence="12" type="ORF">BXYJ_LOCUS4986</name>
</gene>
<dbReference type="GO" id="GO:0006543">
    <property type="term" value="P:L-glutamine catabolic process"/>
    <property type="evidence" value="ECO:0007669"/>
    <property type="project" value="TreeGrafter"/>
</dbReference>
<dbReference type="InterPro" id="IPR015868">
    <property type="entry name" value="Glutaminase"/>
</dbReference>
<comment type="subunit">
    <text evidence="2">Homotetramer.</text>
</comment>
<keyword evidence="6 9" id="KW-0040">ANK repeat</keyword>
<dbReference type="EC" id="3.5.1.2" evidence="3"/>
<evidence type="ECO:0000256" key="6">
    <source>
        <dbReference type="ARBA" id="ARBA00023043"/>
    </source>
</evidence>
<evidence type="ECO:0000313" key="12">
    <source>
        <dbReference type="EMBL" id="CAD5217340.1"/>
    </source>
</evidence>
<dbReference type="InterPro" id="IPR041541">
    <property type="entry name" value="Glutaminase_EF-hand"/>
</dbReference>
<evidence type="ECO:0000256" key="8">
    <source>
        <dbReference type="ARBA" id="ARBA00077251"/>
    </source>
</evidence>
<sequence>MKPVHSTNSMSTYQRIMNRRSSIAEALKRTAEGLANEFSREKTAEEMVFELFKIPNKNYGAIGKLIGILKSYGIQENDPRLRPMMNKICQIEKQSEEMAKEAKDPKHWKLSKEDFISCVSESLPLISRTIQNQLTVPSWTHFCSVIEEIYKICESNNDGHVATYIPQLARADPGTWAVSICTVDGQRISFGDFQQPFCIQSISKAFNYALAASELGADYVHKFVGQEPSGRLYNEICLDSKNIPHNPLISTGAIVIASLMKPNLCLADRFDHFLNTYRRIAGGDYIGFNNAVFLSERMASDRNFALGYYLNEYKCFPPSMKSLPDLMDFYLQLMSLETNCESAAVMAATLANGGVCPITDERVIESRPCRDVLSLMYSCGLYDYSGQFAFHVGLPAKSSASGSMIVVVPNLMGICLYSPALDELGNTCRGVEFCKEMITRFSLHNYDSLAHTEQHKFDPRKRVGEQERDQVISLLFAARTGDMNILRRLFMQRVDMSSSDYDKRTALHVAAAEGQVEVVKFLVNIARVKIDAKDRWGRTPMDDAIHFQHSQIVTVLEKAAEITVATNDIAIESNLPQIQSDGKLPADISIPASSSSSEDEFEIEIPDGGQRVETDSEKTLNQKTESSSSRTSKEGHEETEEEREERVKFTLGDNRN</sequence>
<dbReference type="HAMAP" id="MF_00313">
    <property type="entry name" value="Glutaminase"/>
    <property type="match status" value="1"/>
</dbReference>
<evidence type="ECO:0000256" key="10">
    <source>
        <dbReference type="SAM" id="MobiDB-lite"/>
    </source>
</evidence>
<dbReference type="AlphaFoldDB" id="A0A7I8WYA1"/>
<dbReference type="Proteomes" id="UP000659654">
    <property type="component" value="Unassembled WGS sequence"/>
</dbReference>
<evidence type="ECO:0000256" key="2">
    <source>
        <dbReference type="ARBA" id="ARBA00011881"/>
    </source>
</evidence>
<keyword evidence="5" id="KW-0378">Hydrolase</keyword>
<dbReference type="EMBL" id="CAJFDI010000002">
    <property type="protein sequence ID" value="CAD5217340.1"/>
    <property type="molecule type" value="Genomic_DNA"/>
</dbReference>
<dbReference type="Pfam" id="PF17959">
    <property type="entry name" value="EF-hand_14"/>
    <property type="match status" value="1"/>
</dbReference>
<dbReference type="FunFam" id="3.40.710.10:FF:000008">
    <property type="entry name" value="Glutaminase, isoform E"/>
    <property type="match status" value="1"/>
</dbReference>
<evidence type="ECO:0000256" key="5">
    <source>
        <dbReference type="ARBA" id="ARBA00022801"/>
    </source>
</evidence>
<dbReference type="InterPro" id="IPR036770">
    <property type="entry name" value="Ankyrin_rpt-contain_sf"/>
</dbReference>
<dbReference type="PANTHER" id="PTHR12544">
    <property type="entry name" value="GLUTAMINASE"/>
    <property type="match status" value="1"/>
</dbReference>
<dbReference type="InterPro" id="IPR012338">
    <property type="entry name" value="Beta-lactam/transpept-like"/>
</dbReference>
<evidence type="ECO:0000313" key="13">
    <source>
        <dbReference type="Proteomes" id="UP000659654"/>
    </source>
</evidence>
<dbReference type="InterPro" id="IPR002110">
    <property type="entry name" value="Ankyrin_rpt"/>
</dbReference>
<dbReference type="Gene3D" id="1.25.40.20">
    <property type="entry name" value="Ankyrin repeat-containing domain"/>
    <property type="match status" value="1"/>
</dbReference>
<dbReference type="Pfam" id="PF04960">
    <property type="entry name" value="Glutaminase"/>
    <property type="match status" value="1"/>
</dbReference>
<dbReference type="SMR" id="A0A7I8WYA1"/>
<feature type="compositionally biased region" description="Basic and acidic residues" evidence="10">
    <location>
        <begin position="644"/>
        <end position="656"/>
    </location>
</feature>
<feature type="compositionally biased region" description="Low complexity" evidence="10">
    <location>
        <begin position="585"/>
        <end position="596"/>
    </location>
</feature>
<evidence type="ECO:0000259" key="11">
    <source>
        <dbReference type="Pfam" id="PF17959"/>
    </source>
</evidence>
<keyword evidence="13" id="KW-1185">Reference proteome</keyword>
<dbReference type="Pfam" id="PF12796">
    <property type="entry name" value="Ank_2"/>
    <property type="match status" value="1"/>
</dbReference>
<organism evidence="12 13">
    <name type="scientific">Bursaphelenchus xylophilus</name>
    <name type="common">Pinewood nematode worm</name>
    <name type="synonym">Aphelenchoides xylophilus</name>
    <dbReference type="NCBI Taxonomy" id="6326"/>
    <lineage>
        <taxon>Eukaryota</taxon>
        <taxon>Metazoa</taxon>
        <taxon>Ecdysozoa</taxon>
        <taxon>Nematoda</taxon>
        <taxon>Chromadorea</taxon>
        <taxon>Rhabditida</taxon>
        <taxon>Tylenchina</taxon>
        <taxon>Tylenchomorpha</taxon>
        <taxon>Aphelenchoidea</taxon>
        <taxon>Aphelenchoididae</taxon>
        <taxon>Bursaphelenchus</taxon>
    </lineage>
</organism>
<comment type="caution">
    <text evidence="12">The sequence shown here is derived from an EMBL/GenBank/DDBJ whole genome shotgun (WGS) entry which is preliminary data.</text>
</comment>
<dbReference type="Gene3D" id="1.10.238.210">
    <property type="match status" value="1"/>
</dbReference>
<dbReference type="PANTHER" id="PTHR12544:SF29">
    <property type="entry name" value="GLUTAMINASE"/>
    <property type="match status" value="1"/>
</dbReference>
<feature type="domain" description="Glutaminase EF-hand" evidence="11">
    <location>
        <begin position="45"/>
        <end position="137"/>
    </location>
</feature>
<evidence type="ECO:0000256" key="4">
    <source>
        <dbReference type="ARBA" id="ARBA00022737"/>
    </source>
</evidence>
<dbReference type="FunFam" id="1.25.40.20:FF:000069">
    <property type="entry name" value="Glutaminase, isoform E"/>
    <property type="match status" value="1"/>
</dbReference>
<dbReference type="GO" id="GO:0006537">
    <property type="term" value="P:glutamate biosynthetic process"/>
    <property type="evidence" value="ECO:0007669"/>
    <property type="project" value="TreeGrafter"/>
</dbReference>